<gene>
    <name evidence="3" type="primary">TGIF1</name>
</gene>
<evidence type="ECO:0000313" key="2">
    <source>
        <dbReference type="Proteomes" id="UP000515202"/>
    </source>
</evidence>
<name>A0A6P6BUL1_PTEVA</name>
<protein>
    <submittedName>
        <fullName evidence="3">Homeobox protein TGIF1 isoform X3</fullName>
    </submittedName>
</protein>
<proteinExistence type="predicted"/>
<organism evidence="2 3">
    <name type="scientific">Pteropus vampyrus</name>
    <name type="common">Large flying fox</name>
    <dbReference type="NCBI Taxonomy" id="132908"/>
    <lineage>
        <taxon>Eukaryota</taxon>
        <taxon>Metazoa</taxon>
        <taxon>Chordata</taxon>
        <taxon>Craniata</taxon>
        <taxon>Vertebrata</taxon>
        <taxon>Euteleostomi</taxon>
        <taxon>Mammalia</taxon>
        <taxon>Eutheria</taxon>
        <taxon>Laurasiatheria</taxon>
        <taxon>Chiroptera</taxon>
        <taxon>Yinpterochiroptera</taxon>
        <taxon>Pteropodoidea</taxon>
        <taxon>Pteropodidae</taxon>
        <taxon>Pteropodinae</taxon>
        <taxon>Pteropus</taxon>
    </lineage>
</organism>
<dbReference type="CTD" id="7050"/>
<keyword evidence="3" id="KW-0371">Homeobox</keyword>
<dbReference type="Proteomes" id="UP000515202">
    <property type="component" value="Unplaced"/>
</dbReference>
<feature type="region of interest" description="Disordered" evidence="1">
    <location>
        <begin position="140"/>
        <end position="168"/>
    </location>
</feature>
<keyword evidence="2" id="KW-1185">Reference proteome</keyword>
<evidence type="ECO:0000256" key="1">
    <source>
        <dbReference type="SAM" id="MobiDB-lite"/>
    </source>
</evidence>
<keyword evidence="3" id="KW-0238">DNA-binding</keyword>
<dbReference type="GeneID" id="105305244"/>
<dbReference type="GO" id="GO:0003677">
    <property type="term" value="F:DNA binding"/>
    <property type="evidence" value="ECO:0007669"/>
    <property type="project" value="UniProtKB-KW"/>
</dbReference>
<sequence>MSSPGVGTPVSIKTAAVGVRVGGSGRVAAGQARSRPQPQTFKEHVSMTSVRRNVLDFETALQSSPELAALAGGAGGEQSFAFGVCVSSSPLPRTVAVGGRALGEGCDAPRPRVNGSCAFWKNAEVRQAEAGNKGAAWGGERVWRGRAPGPLPEDPGRRKPKCHLNSTQEADAWDPTASFSSNGWSVSHKLPESRPVRRKIARLLRPCSWPPRHPSIASRWKGSSRMKSKKDTTRGAAVGRRASPCCWHVVKKHAHRLVCALPSFIVSADTPRSAEPPRGFSFFLARVGCGSESEGPAPRFFFVRPPGAPLSESWAPGPPLPPRGARSLSSLGMGCSHNRRNATLSPLPAPTIVLGCWKLRKTRL</sequence>
<dbReference type="RefSeq" id="XP_023378811.1">
    <property type="nucleotide sequence ID" value="XM_023523043.1"/>
</dbReference>
<accession>A0A6P6BUL1</accession>
<dbReference type="AlphaFoldDB" id="A0A6P6BUL1"/>
<reference evidence="3" key="1">
    <citation type="submission" date="2025-08" db="UniProtKB">
        <authorList>
            <consortium name="RefSeq"/>
        </authorList>
    </citation>
    <scope>IDENTIFICATION</scope>
    <source>
        <tissue evidence="3">Kidney</tissue>
    </source>
</reference>
<feature type="region of interest" description="Disordered" evidence="1">
    <location>
        <begin position="215"/>
        <end position="235"/>
    </location>
</feature>
<evidence type="ECO:0000313" key="3">
    <source>
        <dbReference type="RefSeq" id="XP_023378811.1"/>
    </source>
</evidence>